<dbReference type="AlphaFoldDB" id="A0A2G9V188"/>
<name>A0A2G9V188_TELCI</name>
<feature type="compositionally biased region" description="Gly residues" evidence="1">
    <location>
        <begin position="109"/>
        <end position="121"/>
    </location>
</feature>
<feature type="compositionally biased region" description="Basic and acidic residues" evidence="1">
    <location>
        <begin position="67"/>
        <end position="78"/>
    </location>
</feature>
<dbReference type="OrthoDB" id="6022699at2759"/>
<evidence type="ECO:0000313" key="4">
    <source>
        <dbReference type="Proteomes" id="UP000230423"/>
    </source>
</evidence>
<feature type="compositionally biased region" description="Basic and acidic residues" evidence="1">
    <location>
        <begin position="185"/>
        <end position="205"/>
    </location>
</feature>
<gene>
    <name evidence="3" type="ORF">TELCIR_01694</name>
</gene>
<dbReference type="Gene3D" id="6.10.140.1040">
    <property type="match status" value="1"/>
</dbReference>
<keyword evidence="4" id="KW-1185">Reference proteome</keyword>
<dbReference type="SMART" id="SM01233">
    <property type="entry name" value="HABP4_PAI-RBP1"/>
    <property type="match status" value="1"/>
</dbReference>
<sequence length="399" mass="43424">MVEYGCNVANKFGFMSDDDEFDDPQELISRVTQLEAEKAAAQKKADKLAKQAAVAPKEPVKAAVGKENSKPASGERGRGGRGRGRGAGGPRPPRAEGEFAERFGEARGGRGGGPRGGGRGRGAPFRGRGGAANTFTDAPKEFQSSADEVPSEMPPAEFHGERRGRGGRGAFNGERRGRGAFRGGRQFDRQSGSDRTGVRGDDKKGGYGRGNWGDVKDELAGETEPIVVPEEPEVPREKTAEELAQEALEAEYAKQKTLKEYIDSQKKEAPKFNVRKAGEGEEENFGKLVKLQKEVVVDKEEEEVSIIRREPREKALHIDIQFAEPNRGFRGDRPPRGRGHAAVVDEVVVEGTVHRFLLNLIPRLMPFPLLVPSKLSFHCSSLQLSVISNTFATTSARAH</sequence>
<dbReference type="EMBL" id="KZ345068">
    <property type="protein sequence ID" value="PIO76243.1"/>
    <property type="molecule type" value="Genomic_DNA"/>
</dbReference>
<dbReference type="PANTHER" id="PTHR12299">
    <property type="entry name" value="HYALURONIC ACID-BINDING PROTEIN 4"/>
    <property type="match status" value="1"/>
</dbReference>
<evidence type="ECO:0000313" key="3">
    <source>
        <dbReference type="EMBL" id="PIO76243.1"/>
    </source>
</evidence>
<dbReference type="Pfam" id="PF04774">
    <property type="entry name" value="HABP4_PAI-RBP1"/>
    <property type="match status" value="1"/>
</dbReference>
<dbReference type="InterPro" id="IPR039764">
    <property type="entry name" value="HABP4/SERBP1-like"/>
</dbReference>
<dbReference type="GO" id="GO:0005737">
    <property type="term" value="C:cytoplasm"/>
    <property type="evidence" value="ECO:0007669"/>
    <property type="project" value="TreeGrafter"/>
</dbReference>
<protein>
    <submittedName>
        <fullName evidence="3">Hyaluronan / mRNA binding family protein</fullName>
    </submittedName>
</protein>
<feature type="compositionally biased region" description="Low complexity" evidence="1">
    <location>
        <begin position="50"/>
        <end position="63"/>
    </location>
</feature>
<evidence type="ECO:0000259" key="2">
    <source>
        <dbReference type="SMART" id="SM01233"/>
    </source>
</evidence>
<dbReference type="Proteomes" id="UP000230423">
    <property type="component" value="Unassembled WGS sequence"/>
</dbReference>
<dbReference type="GO" id="GO:0003723">
    <property type="term" value="F:RNA binding"/>
    <property type="evidence" value="ECO:0007669"/>
    <property type="project" value="InterPro"/>
</dbReference>
<dbReference type="GO" id="GO:0005634">
    <property type="term" value="C:nucleus"/>
    <property type="evidence" value="ECO:0007669"/>
    <property type="project" value="TreeGrafter"/>
</dbReference>
<proteinExistence type="predicted"/>
<organism evidence="3 4">
    <name type="scientific">Teladorsagia circumcincta</name>
    <name type="common">Brown stomach worm</name>
    <name type="synonym">Ostertagia circumcincta</name>
    <dbReference type="NCBI Taxonomy" id="45464"/>
    <lineage>
        <taxon>Eukaryota</taxon>
        <taxon>Metazoa</taxon>
        <taxon>Ecdysozoa</taxon>
        <taxon>Nematoda</taxon>
        <taxon>Chromadorea</taxon>
        <taxon>Rhabditida</taxon>
        <taxon>Rhabditina</taxon>
        <taxon>Rhabditomorpha</taxon>
        <taxon>Strongyloidea</taxon>
        <taxon>Trichostrongylidae</taxon>
        <taxon>Teladorsagia</taxon>
    </lineage>
</organism>
<feature type="region of interest" description="Disordered" evidence="1">
    <location>
        <begin position="50"/>
        <end position="239"/>
    </location>
</feature>
<evidence type="ECO:0000256" key="1">
    <source>
        <dbReference type="SAM" id="MobiDB-lite"/>
    </source>
</evidence>
<feature type="compositionally biased region" description="Basic and acidic residues" evidence="1">
    <location>
        <begin position="93"/>
        <end position="108"/>
    </location>
</feature>
<dbReference type="PANTHER" id="PTHR12299:SF17">
    <property type="entry name" value="AT19571P-RELATED"/>
    <property type="match status" value="1"/>
</dbReference>
<feature type="domain" description="Hyaluronan/mRNA-binding protein" evidence="2">
    <location>
        <begin position="183"/>
        <end position="280"/>
    </location>
</feature>
<dbReference type="InterPro" id="IPR006861">
    <property type="entry name" value="HABP4_PAIRBP1-bd"/>
</dbReference>
<reference evidence="3 4" key="1">
    <citation type="submission" date="2015-09" db="EMBL/GenBank/DDBJ databases">
        <title>Draft genome of the parasitic nematode Teladorsagia circumcincta isolate WARC Sus (inbred).</title>
        <authorList>
            <person name="Mitreva M."/>
        </authorList>
    </citation>
    <scope>NUCLEOTIDE SEQUENCE [LARGE SCALE GENOMIC DNA]</scope>
    <source>
        <strain evidence="3 4">S</strain>
    </source>
</reference>
<accession>A0A2G9V188</accession>